<evidence type="ECO:0000313" key="10">
    <source>
        <dbReference type="Proteomes" id="UP001610446"/>
    </source>
</evidence>
<evidence type="ECO:0000256" key="1">
    <source>
        <dbReference type="ARBA" id="ARBA00004141"/>
    </source>
</evidence>
<keyword evidence="6 7" id="KW-0472">Membrane</keyword>
<feature type="transmembrane region" description="Helical" evidence="7">
    <location>
        <begin position="375"/>
        <end position="395"/>
    </location>
</feature>
<keyword evidence="4" id="KW-0029">Amino-acid transport</keyword>
<keyword evidence="10" id="KW-1185">Reference proteome</keyword>
<sequence length="559" mass="61731">MAHHDEVDAIEAQTVQYEAREDEKGEVRDEHVELHRELKARHISMIAIGGAIGTGLIIGTGKALTAGPGSLFIAYSFMGLIVWTVMCGLGEMAAWLPLSSGFTGYAGRFCDPALGFTLGWCYYIKYIILPPTQLTAAALVITYWPRTSAENVNPGVWIAIFMVAIIVINYFGVRIFGEMEFWLSSFKVIVMIGIILCSLVLALGGGPDHDRKGFRYWNDPGAFAPKYAEGSLGKFLAFWSTMVSATFAYLGTELIGVTVGEAQNPRKTIPKAIKLTFWRIIVFYVLSVLLVGMLVPYNSEELAFATKASSSAAASPFVVAMKQVPGLPHVINACILVFVFSAANSDLYIATRTLYGLAREHKAPQIFAKTDGKGIPIYSLGFSSLFCCLAFTSVSSGSKDVFGYFTDVVSIVGLLTWISLLISHICFVRARKAQGVPDESVPYKAPLGMTGSYIALFFCVVIAFTRSFNVFIHDSATYGNFDYKTFITAYLGIPVYVTAFFTWKFVKKTELVKPHNADIWTGKAAIDREEAEFVARKQIEDLHATGWTKFYNRYLSWLF</sequence>
<dbReference type="PANTHER" id="PTHR43341:SF9">
    <property type="entry name" value="DICARBOXYLIC AMINO ACID PERMEASE"/>
    <property type="match status" value="1"/>
</dbReference>
<feature type="transmembrane region" description="Helical" evidence="7">
    <location>
        <begin position="156"/>
        <end position="176"/>
    </location>
</feature>
<keyword evidence="2" id="KW-0813">Transport</keyword>
<dbReference type="InterPro" id="IPR050524">
    <property type="entry name" value="APC_YAT"/>
</dbReference>
<feature type="transmembrane region" description="Helical" evidence="7">
    <location>
        <begin position="43"/>
        <end position="60"/>
    </location>
</feature>
<dbReference type="Proteomes" id="UP001610446">
    <property type="component" value="Unassembled WGS sequence"/>
</dbReference>
<dbReference type="PROSITE" id="PS00218">
    <property type="entry name" value="AMINO_ACID_PERMEASE_1"/>
    <property type="match status" value="1"/>
</dbReference>
<evidence type="ECO:0000256" key="5">
    <source>
        <dbReference type="ARBA" id="ARBA00022989"/>
    </source>
</evidence>
<feature type="transmembrane region" description="Helical" evidence="7">
    <location>
        <begin position="330"/>
        <end position="355"/>
    </location>
</feature>
<feature type="transmembrane region" description="Helical" evidence="7">
    <location>
        <begin position="72"/>
        <end position="98"/>
    </location>
</feature>
<comment type="subcellular location">
    <subcellularLocation>
        <location evidence="1">Membrane</location>
        <topology evidence="1">Multi-pass membrane protein</topology>
    </subcellularLocation>
</comment>
<proteinExistence type="predicted"/>
<feature type="transmembrane region" description="Helical" evidence="7">
    <location>
        <begin position="236"/>
        <end position="256"/>
    </location>
</feature>
<evidence type="ECO:0000256" key="3">
    <source>
        <dbReference type="ARBA" id="ARBA00022692"/>
    </source>
</evidence>
<feature type="transmembrane region" description="Helical" evidence="7">
    <location>
        <begin position="447"/>
        <end position="465"/>
    </location>
</feature>
<gene>
    <name evidence="9" type="ORF">BJY01DRAFT_209461</name>
</gene>
<keyword evidence="5 7" id="KW-1133">Transmembrane helix</keyword>
<name>A0ABR4KFM9_9EURO</name>
<dbReference type="InterPro" id="IPR004841">
    <property type="entry name" value="AA-permease/SLC12A_dom"/>
</dbReference>
<organism evidence="9 10">
    <name type="scientific">Aspergillus pseudoustus</name>
    <dbReference type="NCBI Taxonomy" id="1810923"/>
    <lineage>
        <taxon>Eukaryota</taxon>
        <taxon>Fungi</taxon>
        <taxon>Dikarya</taxon>
        <taxon>Ascomycota</taxon>
        <taxon>Pezizomycotina</taxon>
        <taxon>Eurotiomycetes</taxon>
        <taxon>Eurotiomycetidae</taxon>
        <taxon>Eurotiales</taxon>
        <taxon>Aspergillaceae</taxon>
        <taxon>Aspergillus</taxon>
        <taxon>Aspergillus subgen. Nidulantes</taxon>
    </lineage>
</organism>
<evidence type="ECO:0000259" key="8">
    <source>
        <dbReference type="Pfam" id="PF00324"/>
    </source>
</evidence>
<accession>A0ABR4KFM9</accession>
<evidence type="ECO:0000256" key="4">
    <source>
        <dbReference type="ARBA" id="ARBA00022970"/>
    </source>
</evidence>
<feature type="transmembrane region" description="Helical" evidence="7">
    <location>
        <begin position="401"/>
        <end position="427"/>
    </location>
</feature>
<feature type="transmembrane region" description="Helical" evidence="7">
    <location>
        <begin position="277"/>
        <end position="297"/>
    </location>
</feature>
<dbReference type="EMBL" id="JBFXLU010000032">
    <property type="protein sequence ID" value="KAL2851085.1"/>
    <property type="molecule type" value="Genomic_DNA"/>
</dbReference>
<feature type="domain" description="Amino acid permease/ SLC12A" evidence="8">
    <location>
        <begin position="42"/>
        <end position="511"/>
    </location>
</feature>
<feature type="transmembrane region" description="Helical" evidence="7">
    <location>
        <begin position="126"/>
        <end position="144"/>
    </location>
</feature>
<evidence type="ECO:0000256" key="7">
    <source>
        <dbReference type="SAM" id="Phobius"/>
    </source>
</evidence>
<protein>
    <submittedName>
        <fullName evidence="9">Amino acid permease/ SLC12A domain-containing protein</fullName>
    </submittedName>
</protein>
<evidence type="ECO:0000256" key="6">
    <source>
        <dbReference type="ARBA" id="ARBA00023136"/>
    </source>
</evidence>
<dbReference type="PIRSF" id="PIRSF006060">
    <property type="entry name" value="AA_transporter"/>
    <property type="match status" value="1"/>
</dbReference>
<dbReference type="Gene3D" id="1.20.1740.10">
    <property type="entry name" value="Amino acid/polyamine transporter I"/>
    <property type="match status" value="1"/>
</dbReference>
<reference evidence="9 10" key="1">
    <citation type="submission" date="2024-07" db="EMBL/GenBank/DDBJ databases">
        <title>Section-level genome sequencing and comparative genomics of Aspergillus sections Usti and Cavernicolus.</title>
        <authorList>
            <consortium name="Lawrence Berkeley National Laboratory"/>
            <person name="Nybo J.L."/>
            <person name="Vesth T.C."/>
            <person name="Theobald S."/>
            <person name="Frisvad J.C."/>
            <person name="Larsen T.O."/>
            <person name="Kjaerboelling I."/>
            <person name="Rothschild-Mancinelli K."/>
            <person name="Lyhne E.K."/>
            <person name="Kogle M.E."/>
            <person name="Barry K."/>
            <person name="Clum A."/>
            <person name="Na H."/>
            <person name="Ledsgaard L."/>
            <person name="Lin J."/>
            <person name="Lipzen A."/>
            <person name="Kuo A."/>
            <person name="Riley R."/>
            <person name="Mondo S."/>
            <person name="Labutti K."/>
            <person name="Haridas S."/>
            <person name="Pangalinan J."/>
            <person name="Salamov A.A."/>
            <person name="Simmons B.A."/>
            <person name="Magnuson J.K."/>
            <person name="Chen J."/>
            <person name="Drula E."/>
            <person name="Henrissat B."/>
            <person name="Wiebenga A."/>
            <person name="Lubbers R.J."/>
            <person name="Gomes A.C."/>
            <person name="Makela M.R."/>
            <person name="Stajich J."/>
            <person name="Grigoriev I.V."/>
            <person name="Mortensen U.H."/>
            <person name="De Vries R.P."/>
            <person name="Baker S.E."/>
            <person name="Andersen M.R."/>
        </authorList>
    </citation>
    <scope>NUCLEOTIDE SEQUENCE [LARGE SCALE GENOMIC DNA]</scope>
    <source>
        <strain evidence="9 10">CBS 123904</strain>
    </source>
</reference>
<feature type="transmembrane region" description="Helical" evidence="7">
    <location>
        <begin position="485"/>
        <end position="506"/>
    </location>
</feature>
<feature type="transmembrane region" description="Helical" evidence="7">
    <location>
        <begin position="188"/>
        <end position="206"/>
    </location>
</feature>
<dbReference type="PANTHER" id="PTHR43341">
    <property type="entry name" value="AMINO ACID PERMEASE"/>
    <property type="match status" value="1"/>
</dbReference>
<evidence type="ECO:0000313" key="9">
    <source>
        <dbReference type="EMBL" id="KAL2851085.1"/>
    </source>
</evidence>
<evidence type="ECO:0000256" key="2">
    <source>
        <dbReference type="ARBA" id="ARBA00022448"/>
    </source>
</evidence>
<dbReference type="Pfam" id="PF00324">
    <property type="entry name" value="AA_permease"/>
    <property type="match status" value="1"/>
</dbReference>
<keyword evidence="3 7" id="KW-0812">Transmembrane</keyword>
<dbReference type="InterPro" id="IPR004840">
    <property type="entry name" value="Amino_acid_permease_CS"/>
</dbReference>
<comment type="caution">
    <text evidence="9">The sequence shown here is derived from an EMBL/GenBank/DDBJ whole genome shotgun (WGS) entry which is preliminary data.</text>
</comment>